<sequence length="110" mass="12478">MAYGAVPDALDEYLQMSATTASKCLQMFCKAIMELYGEEFLRKPTYTDMKKLYANQEEKHGFPGMIGSIDCTDWPWENCPITYRAQFSRGAHGPNPFILLEAIASNDLRI</sequence>
<gene>
    <name evidence="1" type="ORF">Tco_0748778</name>
</gene>
<organism evidence="1 2">
    <name type="scientific">Tanacetum coccineum</name>
    <dbReference type="NCBI Taxonomy" id="301880"/>
    <lineage>
        <taxon>Eukaryota</taxon>
        <taxon>Viridiplantae</taxon>
        <taxon>Streptophyta</taxon>
        <taxon>Embryophyta</taxon>
        <taxon>Tracheophyta</taxon>
        <taxon>Spermatophyta</taxon>
        <taxon>Magnoliopsida</taxon>
        <taxon>eudicotyledons</taxon>
        <taxon>Gunneridae</taxon>
        <taxon>Pentapetalae</taxon>
        <taxon>asterids</taxon>
        <taxon>campanulids</taxon>
        <taxon>Asterales</taxon>
        <taxon>Asteraceae</taxon>
        <taxon>Asteroideae</taxon>
        <taxon>Anthemideae</taxon>
        <taxon>Anthemidinae</taxon>
        <taxon>Tanacetum</taxon>
    </lineage>
</organism>
<proteinExistence type="predicted"/>
<name>A0ABQ4YZB4_9ASTR</name>
<protein>
    <submittedName>
        <fullName evidence="1">ALP1-like protein</fullName>
    </submittedName>
</protein>
<keyword evidence="2" id="KW-1185">Reference proteome</keyword>
<dbReference type="Pfam" id="PF04827">
    <property type="entry name" value="Plant_tran"/>
    <property type="match status" value="1"/>
</dbReference>
<reference evidence="1" key="2">
    <citation type="submission" date="2022-01" db="EMBL/GenBank/DDBJ databases">
        <authorList>
            <person name="Yamashiro T."/>
            <person name="Shiraishi A."/>
            <person name="Satake H."/>
            <person name="Nakayama K."/>
        </authorList>
    </citation>
    <scope>NUCLEOTIDE SEQUENCE</scope>
</reference>
<reference evidence="1" key="1">
    <citation type="journal article" date="2022" name="Int. J. Mol. Sci.">
        <title>Draft Genome of Tanacetum Coccineum: Genomic Comparison of Closely Related Tanacetum-Family Plants.</title>
        <authorList>
            <person name="Yamashiro T."/>
            <person name="Shiraishi A."/>
            <person name="Nakayama K."/>
            <person name="Satake H."/>
        </authorList>
    </citation>
    <scope>NUCLEOTIDE SEQUENCE</scope>
</reference>
<dbReference type="PANTHER" id="PTHR47150:SF4">
    <property type="entry name" value="HARBINGER TRANSPOSASE-DERIVED PROTEIN-RELATED"/>
    <property type="match status" value="1"/>
</dbReference>
<dbReference type="InterPro" id="IPR006912">
    <property type="entry name" value="Harbinger_derived_prot"/>
</dbReference>
<evidence type="ECO:0000313" key="2">
    <source>
        <dbReference type="Proteomes" id="UP001151760"/>
    </source>
</evidence>
<accession>A0ABQ4YZB4</accession>
<dbReference type="Proteomes" id="UP001151760">
    <property type="component" value="Unassembled WGS sequence"/>
</dbReference>
<dbReference type="EMBL" id="BQNB010010809">
    <property type="protein sequence ID" value="GJS82237.1"/>
    <property type="molecule type" value="Genomic_DNA"/>
</dbReference>
<comment type="caution">
    <text evidence="1">The sequence shown here is derived from an EMBL/GenBank/DDBJ whole genome shotgun (WGS) entry which is preliminary data.</text>
</comment>
<dbReference type="PANTHER" id="PTHR47150">
    <property type="entry name" value="OS12G0169200 PROTEIN"/>
    <property type="match status" value="1"/>
</dbReference>
<evidence type="ECO:0000313" key="1">
    <source>
        <dbReference type="EMBL" id="GJS82237.1"/>
    </source>
</evidence>